<dbReference type="AlphaFoldDB" id="A0A072P2T1"/>
<dbReference type="VEuPathDB" id="FungiDB:A1O9_10553"/>
<reference evidence="8 9" key="1">
    <citation type="submission" date="2013-03" db="EMBL/GenBank/DDBJ databases">
        <title>The Genome Sequence of Exophiala aquamarina CBS 119918.</title>
        <authorList>
            <consortium name="The Broad Institute Genomics Platform"/>
            <person name="Cuomo C."/>
            <person name="de Hoog S."/>
            <person name="Gorbushina A."/>
            <person name="Walker B."/>
            <person name="Young S.K."/>
            <person name="Zeng Q."/>
            <person name="Gargeya S."/>
            <person name="Fitzgerald M."/>
            <person name="Haas B."/>
            <person name="Abouelleil A."/>
            <person name="Allen A.W."/>
            <person name="Alvarado L."/>
            <person name="Arachchi H.M."/>
            <person name="Berlin A.M."/>
            <person name="Chapman S.B."/>
            <person name="Gainer-Dewar J."/>
            <person name="Goldberg J."/>
            <person name="Griggs A."/>
            <person name="Gujja S."/>
            <person name="Hansen M."/>
            <person name="Howarth C."/>
            <person name="Imamovic A."/>
            <person name="Ireland A."/>
            <person name="Larimer J."/>
            <person name="McCowan C."/>
            <person name="Murphy C."/>
            <person name="Pearson M."/>
            <person name="Poon T.W."/>
            <person name="Priest M."/>
            <person name="Roberts A."/>
            <person name="Saif S."/>
            <person name="Shea T."/>
            <person name="Sisk P."/>
            <person name="Sykes S."/>
            <person name="Wortman J."/>
            <person name="Nusbaum C."/>
            <person name="Birren B."/>
        </authorList>
    </citation>
    <scope>NUCLEOTIDE SEQUENCE [LARGE SCALE GENOMIC DNA]</scope>
    <source>
        <strain evidence="8 9">CBS 119918</strain>
    </source>
</reference>
<comment type="similarity">
    <text evidence="2">Belongs to the purine-cytosine permease (2.A.39) family.</text>
</comment>
<evidence type="ECO:0000256" key="4">
    <source>
        <dbReference type="ARBA" id="ARBA00022989"/>
    </source>
</evidence>
<dbReference type="HOGENOM" id="CLU_021555_5_4_1"/>
<dbReference type="InterPro" id="IPR045225">
    <property type="entry name" value="Uracil/uridine/allantoin_perm"/>
</dbReference>
<proteinExistence type="inferred from homology"/>
<feature type="transmembrane region" description="Helical" evidence="7">
    <location>
        <begin position="78"/>
        <end position="99"/>
    </location>
</feature>
<dbReference type="EMBL" id="AMGV01000013">
    <property type="protein sequence ID" value="KEF53578.1"/>
    <property type="molecule type" value="Genomic_DNA"/>
</dbReference>
<keyword evidence="9" id="KW-1185">Reference proteome</keyword>
<evidence type="ECO:0000313" key="8">
    <source>
        <dbReference type="EMBL" id="KEF53578.1"/>
    </source>
</evidence>
<dbReference type="OrthoDB" id="2018619at2759"/>
<evidence type="ECO:0008006" key="10">
    <source>
        <dbReference type="Google" id="ProtNLM"/>
    </source>
</evidence>
<evidence type="ECO:0000313" key="9">
    <source>
        <dbReference type="Proteomes" id="UP000027920"/>
    </source>
</evidence>
<gene>
    <name evidence="8" type="ORF">A1O9_10553</name>
</gene>
<comment type="caution">
    <text evidence="8">The sequence shown here is derived from an EMBL/GenBank/DDBJ whole genome shotgun (WGS) entry which is preliminary data.</text>
</comment>
<feature type="transmembrane region" description="Helical" evidence="7">
    <location>
        <begin position="172"/>
        <end position="194"/>
    </location>
</feature>
<dbReference type="RefSeq" id="XP_013256168.1">
    <property type="nucleotide sequence ID" value="XM_013400714.1"/>
</dbReference>
<feature type="transmembrane region" description="Helical" evidence="7">
    <location>
        <begin position="277"/>
        <end position="297"/>
    </location>
</feature>
<accession>A0A072P2T1</accession>
<dbReference type="Proteomes" id="UP000027920">
    <property type="component" value="Unassembled WGS sequence"/>
</dbReference>
<dbReference type="GO" id="GO:0005886">
    <property type="term" value="C:plasma membrane"/>
    <property type="evidence" value="ECO:0007669"/>
    <property type="project" value="TreeGrafter"/>
</dbReference>
<feature type="region of interest" description="Disordered" evidence="6">
    <location>
        <begin position="334"/>
        <end position="355"/>
    </location>
</feature>
<evidence type="ECO:0000256" key="2">
    <source>
        <dbReference type="ARBA" id="ARBA00008974"/>
    </source>
</evidence>
<dbReference type="PANTHER" id="PTHR30618">
    <property type="entry name" value="NCS1 FAMILY PURINE/PYRIMIDINE TRANSPORTER"/>
    <property type="match status" value="1"/>
</dbReference>
<name>A0A072P2T1_9EURO</name>
<evidence type="ECO:0000256" key="5">
    <source>
        <dbReference type="ARBA" id="ARBA00023136"/>
    </source>
</evidence>
<keyword evidence="4 7" id="KW-1133">Transmembrane helix</keyword>
<keyword evidence="3 7" id="KW-0812">Transmembrane</keyword>
<feature type="transmembrane region" description="Helical" evidence="7">
    <location>
        <begin position="37"/>
        <end position="58"/>
    </location>
</feature>
<evidence type="ECO:0000256" key="1">
    <source>
        <dbReference type="ARBA" id="ARBA00004141"/>
    </source>
</evidence>
<dbReference type="GO" id="GO:0015205">
    <property type="term" value="F:nucleobase transmembrane transporter activity"/>
    <property type="evidence" value="ECO:0007669"/>
    <property type="project" value="TreeGrafter"/>
</dbReference>
<dbReference type="Gene3D" id="1.10.4160.10">
    <property type="entry name" value="Hydantoin permease"/>
    <property type="match status" value="1"/>
</dbReference>
<evidence type="ECO:0000256" key="6">
    <source>
        <dbReference type="SAM" id="MobiDB-lite"/>
    </source>
</evidence>
<evidence type="ECO:0000256" key="3">
    <source>
        <dbReference type="ARBA" id="ARBA00022692"/>
    </source>
</evidence>
<dbReference type="Pfam" id="PF02133">
    <property type="entry name" value="Transp_cyt_pur"/>
    <property type="match status" value="1"/>
</dbReference>
<feature type="transmembrane region" description="Helical" evidence="7">
    <location>
        <begin position="128"/>
        <end position="151"/>
    </location>
</feature>
<dbReference type="PANTHER" id="PTHR30618:SF0">
    <property type="entry name" value="PURINE-URACIL PERMEASE NCS1"/>
    <property type="match status" value="1"/>
</dbReference>
<sequence>MPLAGLGMVLWSTLSNGEIDSTQLEDSDGPRIPPTAILAWGITSQFNAVIGINSALLVTVPDLARYSKTSQAQAWGQLIGLPLGQTLCGVFGVITTSAVRSMYGEAYWNPDSLLDAILDHSHGSKARAGVFFASACFAFATLGTSIACNFIPFAADVTSLLPQYINIVRGQLLCLFIAFAIVPWQIVATANGFLNFIDGYSIFQFPITAIMIVDYFALRHGNLTVADLYNAESSGTYFCYYGFNLRAFCAFVIGFTLPLPGLIGSFGHSFSIVSDRLYSLGWFLSLTMGSLSYYVACRVWPVPGHDRDHPFEAKVTEHTTWNISDRDEMDCEMPAREDQVSKEATAQHKHQSALN</sequence>
<comment type="subcellular location">
    <subcellularLocation>
        <location evidence="1">Membrane</location>
        <topology evidence="1">Multi-pass membrane protein</topology>
    </subcellularLocation>
</comment>
<evidence type="ECO:0000256" key="7">
    <source>
        <dbReference type="SAM" id="Phobius"/>
    </source>
</evidence>
<dbReference type="InterPro" id="IPR001248">
    <property type="entry name" value="Pur-cyt_permease"/>
</dbReference>
<keyword evidence="5 7" id="KW-0472">Membrane</keyword>
<feature type="transmembrane region" description="Helical" evidence="7">
    <location>
        <begin position="200"/>
        <end position="218"/>
    </location>
</feature>
<dbReference type="GeneID" id="25285457"/>
<feature type="transmembrane region" description="Helical" evidence="7">
    <location>
        <begin position="238"/>
        <end position="257"/>
    </location>
</feature>
<protein>
    <recommendedName>
        <fullName evidence="10">NCS1 family nucleobase:cation symporter-1</fullName>
    </recommendedName>
</protein>
<organism evidence="8 9">
    <name type="scientific">Exophiala aquamarina CBS 119918</name>
    <dbReference type="NCBI Taxonomy" id="1182545"/>
    <lineage>
        <taxon>Eukaryota</taxon>
        <taxon>Fungi</taxon>
        <taxon>Dikarya</taxon>
        <taxon>Ascomycota</taxon>
        <taxon>Pezizomycotina</taxon>
        <taxon>Eurotiomycetes</taxon>
        <taxon>Chaetothyriomycetidae</taxon>
        <taxon>Chaetothyriales</taxon>
        <taxon>Herpotrichiellaceae</taxon>
        <taxon>Exophiala</taxon>
    </lineage>
</organism>